<proteinExistence type="predicted"/>
<accession>A0A1Z4M3H0</accession>
<dbReference type="AlphaFoldDB" id="A0A1Z4M3H0"/>
<dbReference type="OrthoDB" id="573986at2"/>
<evidence type="ECO:0000313" key="1">
    <source>
        <dbReference type="EMBL" id="BAY87928.1"/>
    </source>
</evidence>
<organism evidence="1 2">
    <name type="scientific">Calothrix parasitica NIES-267</name>
    <dbReference type="NCBI Taxonomy" id="1973488"/>
    <lineage>
        <taxon>Bacteria</taxon>
        <taxon>Bacillati</taxon>
        <taxon>Cyanobacteriota</taxon>
        <taxon>Cyanophyceae</taxon>
        <taxon>Nostocales</taxon>
        <taxon>Calotrichaceae</taxon>
        <taxon>Calothrix</taxon>
    </lineage>
</organism>
<geneLocation type="plasmid" evidence="2">
    <name>Plasmid3 dna</name>
</geneLocation>
<keyword evidence="1" id="KW-0614">Plasmid</keyword>
<name>A0A1Z4M3H0_9CYAN</name>
<dbReference type="Proteomes" id="UP000218418">
    <property type="component" value="Plasmid plasmid3"/>
</dbReference>
<evidence type="ECO:0000313" key="2">
    <source>
        <dbReference type="Proteomes" id="UP000218418"/>
    </source>
</evidence>
<sequence length="108" mass="12346">MADSKTTVFCPVYYQIIQRRGNGWAFKHGEPFINLFNAPTLSPEEEFKAFGTSMKHVAVELFRINGGKQGYYIANILDKKYYYCGDEWVDVKLKLRELGIGKPDPMGS</sequence>
<reference evidence="1 2" key="1">
    <citation type="submission" date="2017-06" db="EMBL/GenBank/DDBJ databases">
        <title>Genome sequencing of cyanobaciteial culture collection at National Institute for Environmental Studies (NIES).</title>
        <authorList>
            <person name="Hirose Y."/>
            <person name="Shimura Y."/>
            <person name="Fujisawa T."/>
            <person name="Nakamura Y."/>
            <person name="Kawachi M."/>
        </authorList>
    </citation>
    <scope>NUCLEOTIDE SEQUENCE [LARGE SCALE GENOMIC DNA]</scope>
    <source>
        <strain evidence="1 2">NIES-267</strain>
        <plasmid evidence="2">Plasmid3 dna</plasmid>
    </source>
</reference>
<dbReference type="EMBL" id="AP018230">
    <property type="protein sequence ID" value="BAY87928.1"/>
    <property type="molecule type" value="Genomic_DNA"/>
</dbReference>
<protein>
    <submittedName>
        <fullName evidence="1">Uncharacterized protein</fullName>
    </submittedName>
</protein>
<keyword evidence="2" id="KW-1185">Reference proteome</keyword>
<gene>
    <name evidence="1" type="ORF">NIES267_74520</name>
</gene>